<gene>
    <name evidence="1" type="ORF">ZOSMA_55G00090</name>
</gene>
<evidence type="ECO:0000313" key="2">
    <source>
        <dbReference type="Proteomes" id="UP000036987"/>
    </source>
</evidence>
<dbReference type="EMBL" id="LFYR01001545">
    <property type="protein sequence ID" value="KMZ60960.1"/>
    <property type="molecule type" value="Genomic_DNA"/>
</dbReference>
<organism evidence="1 2">
    <name type="scientific">Zostera marina</name>
    <name type="common">Eelgrass</name>
    <dbReference type="NCBI Taxonomy" id="29655"/>
    <lineage>
        <taxon>Eukaryota</taxon>
        <taxon>Viridiplantae</taxon>
        <taxon>Streptophyta</taxon>
        <taxon>Embryophyta</taxon>
        <taxon>Tracheophyta</taxon>
        <taxon>Spermatophyta</taxon>
        <taxon>Magnoliopsida</taxon>
        <taxon>Liliopsida</taxon>
        <taxon>Zosteraceae</taxon>
        <taxon>Zostera</taxon>
    </lineage>
</organism>
<dbReference type="AlphaFoldDB" id="A0A0K9NYD9"/>
<accession>A0A0K9NYD9</accession>
<protein>
    <submittedName>
        <fullName evidence="1">Uncharacterized protein</fullName>
    </submittedName>
</protein>
<comment type="caution">
    <text evidence="1">The sequence shown here is derived from an EMBL/GenBank/DDBJ whole genome shotgun (WGS) entry which is preliminary data.</text>
</comment>
<proteinExistence type="predicted"/>
<evidence type="ECO:0000313" key="1">
    <source>
        <dbReference type="EMBL" id="KMZ60960.1"/>
    </source>
</evidence>
<dbReference type="Proteomes" id="UP000036987">
    <property type="component" value="Unassembled WGS sequence"/>
</dbReference>
<keyword evidence="2" id="KW-1185">Reference proteome</keyword>
<reference evidence="2" key="1">
    <citation type="journal article" date="2016" name="Nature">
        <title>The genome of the seagrass Zostera marina reveals angiosperm adaptation to the sea.</title>
        <authorList>
            <person name="Olsen J.L."/>
            <person name="Rouze P."/>
            <person name="Verhelst B."/>
            <person name="Lin Y.-C."/>
            <person name="Bayer T."/>
            <person name="Collen J."/>
            <person name="Dattolo E."/>
            <person name="De Paoli E."/>
            <person name="Dittami S."/>
            <person name="Maumus F."/>
            <person name="Michel G."/>
            <person name="Kersting A."/>
            <person name="Lauritano C."/>
            <person name="Lohaus R."/>
            <person name="Toepel M."/>
            <person name="Tonon T."/>
            <person name="Vanneste K."/>
            <person name="Amirebrahimi M."/>
            <person name="Brakel J."/>
            <person name="Bostroem C."/>
            <person name="Chovatia M."/>
            <person name="Grimwood J."/>
            <person name="Jenkins J.W."/>
            <person name="Jueterbock A."/>
            <person name="Mraz A."/>
            <person name="Stam W.T."/>
            <person name="Tice H."/>
            <person name="Bornberg-Bauer E."/>
            <person name="Green P.J."/>
            <person name="Pearson G.A."/>
            <person name="Procaccini G."/>
            <person name="Duarte C.M."/>
            <person name="Schmutz J."/>
            <person name="Reusch T.B.H."/>
            <person name="Van de Peer Y."/>
        </authorList>
    </citation>
    <scope>NUCLEOTIDE SEQUENCE [LARGE SCALE GENOMIC DNA]</scope>
    <source>
        <strain evidence="2">cv. Finnish</strain>
    </source>
</reference>
<sequence>MPPNNCVVMGFDGGGRGLRRQSRSLLKKSNTELNRKHKAVCPITAPVTAAATVKGSTIACVVSNPRSYTTYTIYIPKTSLNVKKNLKQTLWN</sequence>
<name>A0A0K9NYD9_ZOSMR</name>